<dbReference type="PANTHER" id="PTHR34216:SF3">
    <property type="entry name" value="POLY-BETA-1,6-N-ACETYL-D-GLUCOSAMINE N-DEACETYLASE"/>
    <property type="match status" value="1"/>
</dbReference>
<comment type="subcellular location">
    <subcellularLocation>
        <location evidence="1">Secreted</location>
    </subcellularLocation>
</comment>
<dbReference type="Pfam" id="PF01522">
    <property type="entry name" value="Polysacc_deac_1"/>
    <property type="match status" value="1"/>
</dbReference>
<dbReference type="PROSITE" id="PS51677">
    <property type="entry name" value="NODB"/>
    <property type="match status" value="1"/>
</dbReference>
<evidence type="ECO:0000256" key="3">
    <source>
        <dbReference type="SAM" id="SignalP"/>
    </source>
</evidence>
<dbReference type="STRING" id="716816.BST96_19025"/>
<evidence type="ECO:0000256" key="2">
    <source>
        <dbReference type="ARBA" id="ARBA00022729"/>
    </source>
</evidence>
<dbReference type="GO" id="GO:0005975">
    <property type="term" value="P:carbohydrate metabolic process"/>
    <property type="evidence" value="ECO:0007669"/>
    <property type="project" value="InterPro"/>
</dbReference>
<dbReference type="PROSITE" id="PS51257">
    <property type="entry name" value="PROKAR_LIPOPROTEIN"/>
    <property type="match status" value="1"/>
</dbReference>
<evidence type="ECO:0000313" key="6">
    <source>
        <dbReference type="Proteomes" id="UP000193450"/>
    </source>
</evidence>
<evidence type="ECO:0000256" key="1">
    <source>
        <dbReference type="ARBA" id="ARBA00004613"/>
    </source>
</evidence>
<reference evidence="5 6" key="1">
    <citation type="submission" date="2016-11" db="EMBL/GenBank/DDBJ databases">
        <title>Trade-off between light-utilization and light-protection in marine flavobacteria.</title>
        <authorList>
            <person name="Kumagai Y."/>
        </authorList>
    </citation>
    <scope>NUCLEOTIDE SEQUENCE [LARGE SCALE GENOMIC DNA]</scope>
    <source>
        <strain evidence="5 6">NBRC 107125</strain>
    </source>
</reference>
<proteinExistence type="predicted"/>
<feature type="domain" description="NodB homology" evidence="4">
    <location>
        <begin position="88"/>
        <end position="366"/>
    </location>
</feature>
<dbReference type="GO" id="GO:0005576">
    <property type="term" value="C:extracellular region"/>
    <property type="evidence" value="ECO:0007669"/>
    <property type="project" value="UniProtKB-SubCell"/>
</dbReference>
<dbReference type="OrthoDB" id="9814639at2"/>
<feature type="signal peptide" evidence="3">
    <location>
        <begin position="1"/>
        <end position="24"/>
    </location>
</feature>
<sequence length="366" mass="41642">MHKHLLLSLVVWLSCGLLSQASYAEDVLPNHAVVMLYHHVADNTPAITSISPENFQQQLSYLADNDFHVWPLEKIVKHLQADQTMPDKVVAITFDDSYQSVYDTAYPLLKKRQWPFTIFVSTDAVDGNFNRQTSWEQLRTMARNGATIANHSATHRHLLHPIKPQESKQQWLQRVEKDINRAQQRIQTEIGHSPKLFAYPYGEYNPALAKLLKQMGYIAFGQQSGAIGSHSDFTALPRYPFSGNYSSLDDFALKAMTLPFPVKGLIAPINPLSHHQQQPTLKLKLAEDVLFQQSLGNLQCFASYQGKINTQLQEALTLVVGANKAIPAGRSRYNCTSSISHQGQQRFYWYSHAWIRLDKNNQWILD</sequence>
<dbReference type="EMBL" id="CP019343">
    <property type="protein sequence ID" value="ARN76002.1"/>
    <property type="molecule type" value="Genomic_DNA"/>
</dbReference>
<keyword evidence="2 3" id="KW-0732">Signal</keyword>
<dbReference type="Proteomes" id="UP000193450">
    <property type="component" value="Chromosome"/>
</dbReference>
<name>A0A1X9NHY2_9GAMM</name>
<protein>
    <recommendedName>
        <fullName evidence="4">NodB homology domain-containing protein</fullName>
    </recommendedName>
</protein>
<dbReference type="SUPFAM" id="SSF88713">
    <property type="entry name" value="Glycoside hydrolase/deacetylase"/>
    <property type="match status" value="1"/>
</dbReference>
<evidence type="ECO:0000313" key="5">
    <source>
        <dbReference type="EMBL" id="ARN76002.1"/>
    </source>
</evidence>
<dbReference type="InterPro" id="IPR051398">
    <property type="entry name" value="Polysacch_Deacetylase"/>
</dbReference>
<dbReference type="RefSeq" id="WP_085760205.1">
    <property type="nucleotide sequence ID" value="NZ_CP019343.1"/>
</dbReference>
<dbReference type="Gene3D" id="3.20.20.370">
    <property type="entry name" value="Glycoside hydrolase/deacetylase"/>
    <property type="match status" value="1"/>
</dbReference>
<dbReference type="InterPro" id="IPR011330">
    <property type="entry name" value="Glyco_hydro/deAcase_b/a-brl"/>
</dbReference>
<keyword evidence="6" id="KW-1185">Reference proteome</keyword>
<dbReference type="GO" id="GO:0016810">
    <property type="term" value="F:hydrolase activity, acting on carbon-nitrogen (but not peptide) bonds"/>
    <property type="evidence" value="ECO:0007669"/>
    <property type="project" value="InterPro"/>
</dbReference>
<dbReference type="PANTHER" id="PTHR34216">
    <property type="match status" value="1"/>
</dbReference>
<dbReference type="InterPro" id="IPR002509">
    <property type="entry name" value="NODB_dom"/>
</dbReference>
<evidence type="ECO:0000259" key="4">
    <source>
        <dbReference type="PROSITE" id="PS51677"/>
    </source>
</evidence>
<dbReference type="CDD" id="cd10973">
    <property type="entry name" value="CE4_DAC_u4_5s"/>
    <property type="match status" value="1"/>
</dbReference>
<gene>
    <name evidence="5" type="ORF">BST96_19025</name>
</gene>
<organism evidence="5 6">
    <name type="scientific">Oceanicoccus sagamiensis</name>
    <dbReference type="NCBI Taxonomy" id="716816"/>
    <lineage>
        <taxon>Bacteria</taxon>
        <taxon>Pseudomonadati</taxon>
        <taxon>Pseudomonadota</taxon>
        <taxon>Gammaproteobacteria</taxon>
        <taxon>Cellvibrionales</taxon>
        <taxon>Spongiibacteraceae</taxon>
        <taxon>Oceanicoccus</taxon>
    </lineage>
</organism>
<dbReference type="KEGG" id="osg:BST96_19025"/>
<accession>A0A1X9NHY2</accession>
<feature type="chain" id="PRO_5013118441" description="NodB homology domain-containing protein" evidence="3">
    <location>
        <begin position="25"/>
        <end position="366"/>
    </location>
</feature>
<dbReference type="AlphaFoldDB" id="A0A1X9NHY2"/>